<evidence type="ECO:0000313" key="2">
    <source>
        <dbReference type="Proteomes" id="UP000257479"/>
    </source>
</evidence>
<reference evidence="1 2" key="1">
    <citation type="journal article" date="2018" name="Nat. Biotechnol.">
        <title>A standardized bacterial taxonomy based on genome phylogeny substantially revises the tree of life.</title>
        <authorList>
            <person name="Parks D.H."/>
            <person name="Chuvochina M."/>
            <person name="Waite D.W."/>
            <person name="Rinke C."/>
            <person name="Skarshewski A."/>
            <person name="Chaumeil P.A."/>
            <person name="Hugenholtz P."/>
        </authorList>
    </citation>
    <scope>NUCLEOTIDE SEQUENCE [LARGE SCALE GENOMIC DNA]</scope>
    <source>
        <strain evidence="1">UBA9152</strain>
    </source>
</reference>
<proteinExistence type="predicted"/>
<comment type="caution">
    <text evidence="1">The sequence shown here is derived from an EMBL/GenBank/DDBJ whole genome shotgun (WGS) entry which is preliminary data.</text>
</comment>
<evidence type="ECO:0000313" key="1">
    <source>
        <dbReference type="EMBL" id="HAN26057.1"/>
    </source>
</evidence>
<organism evidence="1 2">
    <name type="scientific">Microbacterium ginsengisoli</name>
    <dbReference type="NCBI Taxonomy" id="400772"/>
    <lineage>
        <taxon>Bacteria</taxon>
        <taxon>Bacillati</taxon>
        <taxon>Actinomycetota</taxon>
        <taxon>Actinomycetes</taxon>
        <taxon>Micrococcales</taxon>
        <taxon>Microbacteriaceae</taxon>
        <taxon>Microbacterium</taxon>
    </lineage>
</organism>
<gene>
    <name evidence="1" type="ORF">DCP95_16040</name>
</gene>
<dbReference type="Proteomes" id="UP000257479">
    <property type="component" value="Unassembled WGS sequence"/>
</dbReference>
<dbReference type="AlphaFoldDB" id="A0A3C1KH87"/>
<name>A0A3C1KH87_9MICO</name>
<protein>
    <submittedName>
        <fullName evidence="1">Uncharacterized protein</fullName>
    </submittedName>
</protein>
<accession>A0A3C1KH87</accession>
<sequence length="114" mass="13055">MSDLDSPVLFQDVLRDENTGVTYTPATFENALGYVVTHPDGRKECLILHPSGWHDINERDSQGDTFIYRMNTDEVAEWERNCADPDAEPLDWWHFVGAPVTYVNHFENESEVPA</sequence>
<dbReference type="EMBL" id="DMNG01000279">
    <property type="protein sequence ID" value="HAN26057.1"/>
    <property type="molecule type" value="Genomic_DNA"/>
</dbReference>